<dbReference type="PANTHER" id="PTHR46345:SF11">
    <property type="entry name" value="FORMIN-J-LIKE"/>
    <property type="match status" value="1"/>
</dbReference>
<feature type="compositionally biased region" description="Polar residues" evidence="1">
    <location>
        <begin position="442"/>
        <end position="457"/>
    </location>
</feature>
<gene>
    <name evidence="3" type="ORF">AB205_0212780</name>
</gene>
<keyword evidence="4" id="KW-1185">Reference proteome</keyword>
<evidence type="ECO:0000256" key="1">
    <source>
        <dbReference type="SAM" id="MobiDB-lite"/>
    </source>
</evidence>
<evidence type="ECO:0000313" key="3">
    <source>
        <dbReference type="EMBL" id="PIO24439.1"/>
    </source>
</evidence>
<accession>A0A2G9R9C9</accession>
<dbReference type="InterPro" id="IPR015425">
    <property type="entry name" value="FH2_Formin"/>
</dbReference>
<reference evidence="4" key="1">
    <citation type="journal article" date="2017" name="Nat. Commun.">
        <title>The North American bullfrog draft genome provides insight into hormonal regulation of long noncoding RNA.</title>
        <authorList>
            <person name="Hammond S.A."/>
            <person name="Warren R.L."/>
            <person name="Vandervalk B.P."/>
            <person name="Kucuk E."/>
            <person name="Khan H."/>
            <person name="Gibb E.A."/>
            <person name="Pandoh P."/>
            <person name="Kirk H."/>
            <person name="Zhao Y."/>
            <person name="Jones M."/>
            <person name="Mungall A.J."/>
            <person name="Coope R."/>
            <person name="Pleasance S."/>
            <person name="Moore R.A."/>
            <person name="Holt R.A."/>
            <person name="Round J.M."/>
            <person name="Ohora S."/>
            <person name="Walle B.V."/>
            <person name="Veldhoen N."/>
            <person name="Helbing C.C."/>
            <person name="Birol I."/>
        </authorList>
    </citation>
    <scope>NUCLEOTIDE SEQUENCE [LARGE SCALE GENOMIC DNA]</scope>
</reference>
<feature type="compositionally biased region" description="Polar residues" evidence="1">
    <location>
        <begin position="668"/>
        <end position="678"/>
    </location>
</feature>
<feature type="compositionally biased region" description="Basic and acidic residues" evidence="1">
    <location>
        <begin position="487"/>
        <end position="506"/>
    </location>
</feature>
<dbReference type="PANTHER" id="PTHR46345">
    <property type="entry name" value="INVERTED FORMIN-2"/>
    <property type="match status" value="1"/>
</dbReference>
<name>A0A2G9R9C9_AQUCT</name>
<feature type="compositionally biased region" description="Low complexity" evidence="1">
    <location>
        <begin position="631"/>
        <end position="649"/>
    </location>
</feature>
<dbReference type="InterPro" id="IPR042201">
    <property type="entry name" value="FH2_Formin_sf"/>
</dbReference>
<dbReference type="EMBL" id="KV952905">
    <property type="protein sequence ID" value="PIO24439.1"/>
    <property type="molecule type" value="Genomic_DNA"/>
</dbReference>
<evidence type="ECO:0000313" key="4">
    <source>
        <dbReference type="Proteomes" id="UP000228934"/>
    </source>
</evidence>
<dbReference type="Gene3D" id="1.20.58.2220">
    <property type="entry name" value="Formin, FH2 domain"/>
    <property type="match status" value="1"/>
</dbReference>
<proteinExistence type="predicted"/>
<dbReference type="SUPFAM" id="SSF101447">
    <property type="entry name" value="Formin homology 2 domain (FH2 domain)"/>
    <property type="match status" value="1"/>
</dbReference>
<feature type="compositionally biased region" description="Polar residues" evidence="1">
    <location>
        <begin position="519"/>
        <end position="529"/>
    </location>
</feature>
<feature type="region of interest" description="Disordered" evidence="1">
    <location>
        <begin position="397"/>
        <end position="691"/>
    </location>
</feature>
<feature type="compositionally biased region" description="Polar residues" evidence="1">
    <location>
        <begin position="614"/>
        <end position="630"/>
    </location>
</feature>
<dbReference type="OrthoDB" id="26518at2759"/>
<dbReference type="Proteomes" id="UP000228934">
    <property type="component" value="Unassembled WGS sequence"/>
</dbReference>
<organism evidence="3 4">
    <name type="scientific">Aquarana catesbeiana</name>
    <name type="common">American bullfrog</name>
    <name type="synonym">Rana catesbeiana</name>
    <dbReference type="NCBI Taxonomy" id="8400"/>
    <lineage>
        <taxon>Eukaryota</taxon>
        <taxon>Metazoa</taxon>
        <taxon>Chordata</taxon>
        <taxon>Craniata</taxon>
        <taxon>Vertebrata</taxon>
        <taxon>Euteleostomi</taxon>
        <taxon>Amphibia</taxon>
        <taxon>Batrachia</taxon>
        <taxon>Anura</taxon>
        <taxon>Neobatrachia</taxon>
        <taxon>Ranoidea</taxon>
        <taxon>Ranidae</taxon>
        <taxon>Aquarana</taxon>
    </lineage>
</organism>
<sequence length="727" mass="81406">FYTSLVVCLGGINIIILQVAVKELKELDTERVELQKEGHTLIDFFCEDKETMKLDECFQIFRDFCDKFNKAVKENRERELQDIRQKQRLKELELKRQSWVCVEARGFGRSSSENDVELLTKKGLEEFLLQRPQSPLSRNSSTRRSRHSLGVTADRELLMYLETPQDDQLNKCNSLPRTHTRQSRPTIAWMKDKNEEDNVHLNKNEAIQSSSPLPKVHISTFGDDHTAIANKKNNQTNIDRNNNQPQNCQDYEDASVKKTPLSPLAVSIQERELVKKLQKFDLQGSVHENTEDVCVTDLETFEELGIHSLSLANKLLPPSKNTKDAPSSIYDEDISMTEEYSNSTSTPVSQNTCTSEKEHGTIFYVEDTTEDSLSLDHSEAQSVNCKKGDTSVAMETKSEKVNISADRHKNVDCSTGDAGSTKENTIKSKDHKRQNSVKERTSSFSKSNAARSNTATTKPVRMLNESEHETMRKVVPISKATKSGSIKRTELRSSVRDEGKSDELKQTFRHSLRAKNDNVPRNSPITSPTAEEPKLQRGSSFIANTSRFQRDQIQRKSSVKKPAAKPVRNIAKPKPDETKICRTSPKESNSTETSKPQPTTPLPSPKTLPSTPSFARNTVASSSRRATPEQSSPTTGKTSTITRSSSIRQSKGKSEPLTRDANTRENGRVNTFNRTGSMRTPGKGMIAVGNGTPETVQKEKGIVEKPSVKLKDTGKATLGKILKPLLK</sequence>
<protein>
    <recommendedName>
        <fullName evidence="2">FH2 domain-containing protein</fullName>
    </recommendedName>
</protein>
<feature type="compositionally biased region" description="Basic and acidic residues" evidence="1">
    <location>
        <begin position="397"/>
        <end position="411"/>
    </location>
</feature>
<evidence type="ECO:0000259" key="2">
    <source>
        <dbReference type="PROSITE" id="PS51444"/>
    </source>
</evidence>
<feature type="domain" description="FH2" evidence="2">
    <location>
        <begin position="1"/>
        <end position="94"/>
    </location>
</feature>
<dbReference type="AlphaFoldDB" id="A0A2G9R9C9"/>
<feature type="non-terminal residue" evidence="3">
    <location>
        <position position="1"/>
    </location>
</feature>
<dbReference type="PROSITE" id="PS51444">
    <property type="entry name" value="FH2"/>
    <property type="match status" value="1"/>
</dbReference>
<feature type="compositionally biased region" description="Polar residues" evidence="1">
    <location>
        <begin position="537"/>
        <end position="547"/>
    </location>
</feature>
<feature type="compositionally biased region" description="Basic and acidic residues" evidence="1">
    <location>
        <begin position="652"/>
        <end position="667"/>
    </location>
</feature>